<dbReference type="EMBL" id="BMQN01000030">
    <property type="protein sequence ID" value="GGS10584.1"/>
    <property type="molecule type" value="Genomic_DNA"/>
</dbReference>
<dbReference type="SUPFAM" id="SSF55781">
    <property type="entry name" value="GAF domain-like"/>
    <property type="match status" value="3"/>
</dbReference>
<dbReference type="InterPro" id="IPR005467">
    <property type="entry name" value="His_kinase_dom"/>
</dbReference>
<comment type="catalytic activity">
    <reaction evidence="1">
        <text>ATP + protein L-histidine = ADP + protein N-phospho-L-histidine.</text>
        <dbReference type="EC" id="2.7.13.3"/>
    </reaction>
</comment>
<evidence type="ECO:0000256" key="6">
    <source>
        <dbReference type="SAM" id="MobiDB-lite"/>
    </source>
</evidence>
<dbReference type="SUPFAM" id="SSF47384">
    <property type="entry name" value="Homodimeric domain of signal transducing histidine kinase"/>
    <property type="match status" value="1"/>
</dbReference>
<organism evidence="8 9">
    <name type="scientific">Deinococcus sedimenti</name>
    <dbReference type="NCBI Taxonomy" id="1867090"/>
    <lineage>
        <taxon>Bacteria</taxon>
        <taxon>Thermotogati</taxon>
        <taxon>Deinococcota</taxon>
        <taxon>Deinococci</taxon>
        <taxon>Deinococcales</taxon>
        <taxon>Deinococcaceae</taxon>
        <taxon>Deinococcus</taxon>
    </lineage>
</organism>
<dbReference type="Pfam" id="PF01590">
    <property type="entry name" value="GAF"/>
    <property type="match status" value="1"/>
</dbReference>
<dbReference type="SUPFAM" id="SSF55874">
    <property type="entry name" value="ATPase domain of HSP90 chaperone/DNA topoisomerase II/histidine kinase"/>
    <property type="match status" value="1"/>
</dbReference>
<dbReference type="InterPro" id="IPR050351">
    <property type="entry name" value="BphY/WalK/GraS-like"/>
</dbReference>
<keyword evidence="9" id="KW-1185">Reference proteome</keyword>
<dbReference type="Pfam" id="PF02518">
    <property type="entry name" value="HATPase_c"/>
    <property type="match status" value="1"/>
</dbReference>
<dbReference type="Pfam" id="PF00512">
    <property type="entry name" value="HisKA"/>
    <property type="match status" value="1"/>
</dbReference>
<dbReference type="SMART" id="SM00065">
    <property type="entry name" value="GAF"/>
    <property type="match status" value="2"/>
</dbReference>
<comment type="caution">
    <text evidence="8">The sequence shown here is derived from an EMBL/GenBank/DDBJ whole genome shotgun (WGS) entry which is preliminary data.</text>
</comment>
<feature type="region of interest" description="Disordered" evidence="6">
    <location>
        <begin position="742"/>
        <end position="767"/>
    </location>
</feature>
<gene>
    <name evidence="8" type="ORF">GCM10008960_40790</name>
</gene>
<sequence length="767" mass="83204">MSETFAETAPRILHRLTETLAAARTEAATVDAALTAIRSALRAVTATILLVDADTTPLTVRAPQGLGVNPLWPAGPVRPGTPVGDVLTRREALLVEQRPDTGATDPSPEPDARGAPAVTALLPLLLDTRVLGVVILDFGGPHHVTPEEVRWLTTVTTQIALAFDRAALIDRLDGQGAQRQLRSRTAELEAERAASRAFVTFAEAASHTQTVDELGQLAMSTLGAILPGVTAVVYARADSAWMPLSWSAALPADLLAVLQRGLPLDTPIMAQTAATRQPVFLNGWTEEEQGVAHTAQYHSVAVFPVVQQGTVTAVLSAALPTEAPWTDAQRGLVLALGRSFTLLYDRLAAAQKAQQERDEAEMRTQALEAFAVLSRDLSGETDRYALVRRAQEIMLSLLTPGYALYWEQAADHWSLKSQVGDIGNPDLQRLVDEHGLPLDAPALQSTWQTGRPKYQDNYAQGADTPADMIRHVHAATAFRVSVYGQPVGMLAIGLFDQRVWTPVDRAVLETAIYSLGLVLERAQGVEELARSNSELRLANQELEAFAYSASHDLRTPVRHVKGFTDLAVKALKQQQLDKVTRHLEIVSQAAERMTTMIDAMLVLSRMGRATLEVRPLQLLSVVEQAQQDAQLEFPEADPTWDVGVLPTVPADPGTLQQVMTNLLSNALKFADPGRPLTVRIWAEERERDWAVFVQDTGVGFDQAYAGKLFGAFQRLHTQHEFAGTGVGVATVKRIVARHGGQVSADGQEGQGATFGFTLPKTPLRRAE</sequence>
<dbReference type="InterPro" id="IPR029016">
    <property type="entry name" value="GAF-like_dom_sf"/>
</dbReference>
<evidence type="ECO:0000256" key="1">
    <source>
        <dbReference type="ARBA" id="ARBA00000085"/>
    </source>
</evidence>
<dbReference type="PANTHER" id="PTHR42878:SF15">
    <property type="entry name" value="BACTERIOPHYTOCHROME"/>
    <property type="match status" value="1"/>
</dbReference>
<feature type="domain" description="Histidine kinase" evidence="7">
    <location>
        <begin position="548"/>
        <end position="762"/>
    </location>
</feature>
<accession>A0ABQ2S982</accession>
<dbReference type="Gene3D" id="3.30.565.10">
    <property type="entry name" value="Histidine kinase-like ATPase, C-terminal domain"/>
    <property type="match status" value="1"/>
</dbReference>
<evidence type="ECO:0000256" key="3">
    <source>
        <dbReference type="ARBA" id="ARBA00022553"/>
    </source>
</evidence>
<dbReference type="CDD" id="cd00082">
    <property type="entry name" value="HisKA"/>
    <property type="match status" value="1"/>
</dbReference>
<evidence type="ECO:0000313" key="8">
    <source>
        <dbReference type="EMBL" id="GGS10584.1"/>
    </source>
</evidence>
<dbReference type="Gene3D" id="3.30.450.40">
    <property type="match status" value="3"/>
</dbReference>
<dbReference type="InterPro" id="IPR003018">
    <property type="entry name" value="GAF"/>
</dbReference>
<dbReference type="InterPro" id="IPR003661">
    <property type="entry name" value="HisK_dim/P_dom"/>
</dbReference>
<evidence type="ECO:0000256" key="2">
    <source>
        <dbReference type="ARBA" id="ARBA00012438"/>
    </source>
</evidence>
<dbReference type="EC" id="2.7.13.3" evidence="2"/>
<evidence type="ECO:0000259" key="7">
    <source>
        <dbReference type="PROSITE" id="PS50109"/>
    </source>
</evidence>
<evidence type="ECO:0000313" key="9">
    <source>
        <dbReference type="Proteomes" id="UP000644548"/>
    </source>
</evidence>
<dbReference type="RefSeq" id="WP_229784164.1">
    <property type="nucleotide sequence ID" value="NZ_BMQN01000030.1"/>
</dbReference>
<dbReference type="InterPro" id="IPR003594">
    <property type="entry name" value="HATPase_dom"/>
</dbReference>
<dbReference type="PROSITE" id="PS50109">
    <property type="entry name" value="HIS_KIN"/>
    <property type="match status" value="1"/>
</dbReference>
<keyword evidence="4" id="KW-0808">Transferase</keyword>
<dbReference type="PRINTS" id="PR00344">
    <property type="entry name" value="BCTRLSENSOR"/>
</dbReference>
<dbReference type="Pfam" id="PF13185">
    <property type="entry name" value="GAF_2"/>
    <property type="match status" value="1"/>
</dbReference>
<dbReference type="Proteomes" id="UP000644548">
    <property type="component" value="Unassembled WGS sequence"/>
</dbReference>
<dbReference type="SMART" id="SM00387">
    <property type="entry name" value="HATPase_c"/>
    <property type="match status" value="1"/>
</dbReference>
<dbReference type="InterPro" id="IPR036890">
    <property type="entry name" value="HATPase_C_sf"/>
</dbReference>
<proteinExistence type="predicted"/>
<evidence type="ECO:0000256" key="5">
    <source>
        <dbReference type="ARBA" id="ARBA00022777"/>
    </source>
</evidence>
<evidence type="ECO:0000256" key="4">
    <source>
        <dbReference type="ARBA" id="ARBA00022679"/>
    </source>
</evidence>
<dbReference type="Gene3D" id="1.10.287.130">
    <property type="match status" value="1"/>
</dbReference>
<dbReference type="SMART" id="SM00388">
    <property type="entry name" value="HisKA"/>
    <property type="match status" value="1"/>
</dbReference>
<keyword evidence="5" id="KW-0418">Kinase</keyword>
<dbReference type="InterPro" id="IPR036097">
    <property type="entry name" value="HisK_dim/P_sf"/>
</dbReference>
<dbReference type="PANTHER" id="PTHR42878">
    <property type="entry name" value="TWO-COMPONENT HISTIDINE KINASE"/>
    <property type="match status" value="1"/>
</dbReference>
<keyword evidence="3" id="KW-0597">Phosphoprotein</keyword>
<protein>
    <recommendedName>
        <fullName evidence="2">histidine kinase</fullName>
        <ecNumber evidence="2">2.7.13.3</ecNumber>
    </recommendedName>
</protein>
<reference evidence="9" key="1">
    <citation type="journal article" date="2019" name="Int. J. Syst. Evol. Microbiol.">
        <title>The Global Catalogue of Microorganisms (GCM) 10K type strain sequencing project: providing services to taxonomists for standard genome sequencing and annotation.</title>
        <authorList>
            <consortium name="The Broad Institute Genomics Platform"/>
            <consortium name="The Broad Institute Genome Sequencing Center for Infectious Disease"/>
            <person name="Wu L."/>
            <person name="Ma J."/>
        </authorList>
    </citation>
    <scope>NUCLEOTIDE SEQUENCE [LARGE SCALE GENOMIC DNA]</scope>
    <source>
        <strain evidence="9">JCM 31405</strain>
    </source>
</reference>
<name>A0ABQ2S982_9DEIO</name>
<dbReference type="InterPro" id="IPR004358">
    <property type="entry name" value="Sig_transdc_His_kin-like_C"/>
</dbReference>